<name>Q216U4_RHOPB</name>
<dbReference type="PANTHER" id="PTHR32347:SF14">
    <property type="entry name" value="EFFLUX SYSTEM COMPONENT YKNX-RELATED"/>
    <property type="match status" value="1"/>
</dbReference>
<evidence type="ECO:0000256" key="3">
    <source>
        <dbReference type="ARBA" id="ARBA00023054"/>
    </source>
</evidence>
<reference evidence="8" key="1">
    <citation type="submission" date="2006-03" db="EMBL/GenBank/DDBJ databases">
        <title>Complete sequence of Rhodopseudomonas palustris BisB18.</title>
        <authorList>
            <consortium name="US DOE Joint Genome Institute"/>
            <person name="Copeland A."/>
            <person name="Lucas S."/>
            <person name="Lapidus A."/>
            <person name="Barry K."/>
            <person name="Detter J.C."/>
            <person name="Glavina del Rio T."/>
            <person name="Hammon N."/>
            <person name="Israni S."/>
            <person name="Dalin E."/>
            <person name="Tice H."/>
            <person name="Pitluck S."/>
            <person name="Chain P."/>
            <person name="Malfatti S."/>
            <person name="Shin M."/>
            <person name="Vergez L."/>
            <person name="Schmutz J."/>
            <person name="Larimer F."/>
            <person name="Land M."/>
            <person name="Hauser L."/>
            <person name="Pelletier D.A."/>
            <person name="Kyrpides N."/>
            <person name="Anderson I."/>
            <person name="Oda Y."/>
            <person name="Harwood C.S."/>
            <person name="Richardson P."/>
        </authorList>
    </citation>
    <scope>NUCLEOTIDE SEQUENCE [LARGE SCALE GENOMIC DNA]</scope>
    <source>
        <strain evidence="8">BisB18</strain>
    </source>
</reference>
<feature type="domain" description="CusB-like beta-barrel" evidence="7">
    <location>
        <begin position="291"/>
        <end position="360"/>
    </location>
</feature>
<dbReference type="STRING" id="316056.RPC_2037"/>
<dbReference type="AlphaFoldDB" id="Q216U4"/>
<dbReference type="HOGENOM" id="CLU_018816_14_1_5"/>
<dbReference type="Pfam" id="PF25876">
    <property type="entry name" value="HH_MFP_RND"/>
    <property type="match status" value="1"/>
</dbReference>
<dbReference type="KEGG" id="rpc:RPC_2037"/>
<keyword evidence="3 4" id="KW-0175">Coiled coil</keyword>
<comment type="similarity">
    <text evidence="2">Belongs to the membrane fusion protein (MFP) (TC 8.A.1) family.</text>
</comment>
<proteinExistence type="inferred from homology"/>
<dbReference type="InterPro" id="IPR058792">
    <property type="entry name" value="Beta-barrel_RND_2"/>
</dbReference>
<dbReference type="SUPFAM" id="SSF111369">
    <property type="entry name" value="HlyD-like secretion proteins"/>
    <property type="match status" value="2"/>
</dbReference>
<dbReference type="Pfam" id="PF25917">
    <property type="entry name" value="BSH_RND"/>
    <property type="match status" value="1"/>
</dbReference>
<comment type="subcellular location">
    <subcellularLocation>
        <location evidence="1">Cell envelope</location>
    </subcellularLocation>
</comment>
<dbReference type="Gene3D" id="1.10.287.470">
    <property type="entry name" value="Helix hairpin bin"/>
    <property type="match status" value="1"/>
</dbReference>
<dbReference type="GO" id="GO:0022857">
    <property type="term" value="F:transmembrane transporter activity"/>
    <property type="evidence" value="ECO:0007669"/>
    <property type="project" value="InterPro"/>
</dbReference>
<evidence type="ECO:0000256" key="4">
    <source>
        <dbReference type="SAM" id="Coils"/>
    </source>
</evidence>
<dbReference type="Gene3D" id="2.40.30.170">
    <property type="match status" value="1"/>
</dbReference>
<dbReference type="Gene3D" id="2.40.50.100">
    <property type="match status" value="1"/>
</dbReference>
<dbReference type="InterPro" id="IPR050465">
    <property type="entry name" value="UPF0194_transport"/>
</dbReference>
<evidence type="ECO:0000256" key="1">
    <source>
        <dbReference type="ARBA" id="ARBA00004196"/>
    </source>
</evidence>
<dbReference type="PANTHER" id="PTHR32347">
    <property type="entry name" value="EFFLUX SYSTEM COMPONENT YKNX-RELATED"/>
    <property type="match status" value="1"/>
</dbReference>
<dbReference type="eggNOG" id="COG0845">
    <property type="taxonomic scope" value="Bacteria"/>
</dbReference>
<evidence type="ECO:0000256" key="2">
    <source>
        <dbReference type="ARBA" id="ARBA00009477"/>
    </source>
</evidence>
<dbReference type="NCBIfam" id="TIGR01730">
    <property type="entry name" value="RND_mfp"/>
    <property type="match status" value="1"/>
</dbReference>
<dbReference type="GO" id="GO:0030313">
    <property type="term" value="C:cell envelope"/>
    <property type="evidence" value="ECO:0007669"/>
    <property type="project" value="UniProtKB-SubCell"/>
</dbReference>
<protein>
    <submittedName>
        <fullName evidence="8">Secretion protein HlyD</fullName>
    </submittedName>
</protein>
<evidence type="ECO:0000313" key="8">
    <source>
        <dbReference type="EMBL" id="ABD87592.1"/>
    </source>
</evidence>
<evidence type="ECO:0000259" key="7">
    <source>
        <dbReference type="Pfam" id="PF25954"/>
    </source>
</evidence>
<dbReference type="GO" id="GO:0016020">
    <property type="term" value="C:membrane"/>
    <property type="evidence" value="ECO:0007669"/>
    <property type="project" value="InterPro"/>
</dbReference>
<dbReference type="InterPro" id="IPR058625">
    <property type="entry name" value="MdtA-like_BSH"/>
</dbReference>
<gene>
    <name evidence="8" type="ordered locus">RPC_2037</name>
</gene>
<evidence type="ECO:0000259" key="5">
    <source>
        <dbReference type="Pfam" id="PF25876"/>
    </source>
</evidence>
<feature type="domain" description="Multidrug resistance protein MdtA-like barrel-sandwich hybrid" evidence="6">
    <location>
        <begin position="66"/>
        <end position="275"/>
    </location>
</feature>
<evidence type="ECO:0000259" key="6">
    <source>
        <dbReference type="Pfam" id="PF25917"/>
    </source>
</evidence>
<dbReference type="Pfam" id="PF25954">
    <property type="entry name" value="Beta-barrel_RND_2"/>
    <property type="match status" value="1"/>
</dbReference>
<sequence length="446" mass="47890">MRLSRNRLLYGVALIVAATSSAYVLLITRSNGVGINGAIHYRTASVERRPFVAVVRASGSLQPISQVLVGSQVSGQVVEILVKPNDHVERDQVIARISSDQIGKRYQGLLAQLASARADVSLREARVELSAVQVERARSEVADREAKLRNAGLAEDIAGRQLARRRELSKTGAISVADLDSVTVQSRQAETTTASAEAQLATARIAVDAARQEHEIARRELVLATATVDIQQLKAEEAAVELEHTNIVAPVRGVILQRTVELGQTVAASFATPTLFTLAESLERMELHLVIDESAVKRVRRGQQVIFSVPAQPLRELKGTILAIRVAPQINQNVVSYTALVSVENPDGELFPGMTATARILTDEIPEALVVPNAGLRWRPPNAKPEERSTQTVYVLDRPDAPRPVPVEIGVSDGSVTTVLAGAIHAGDRVILGTGAANGGPRISLQ</sequence>
<dbReference type="InterPro" id="IPR058624">
    <property type="entry name" value="MdtA-like_HH"/>
</dbReference>
<feature type="domain" description="Multidrug resistance protein MdtA-like alpha-helical hairpin" evidence="5">
    <location>
        <begin position="143"/>
        <end position="206"/>
    </location>
</feature>
<organism evidence="8">
    <name type="scientific">Rhodopseudomonas palustris (strain BisB18)</name>
    <dbReference type="NCBI Taxonomy" id="316056"/>
    <lineage>
        <taxon>Bacteria</taxon>
        <taxon>Pseudomonadati</taxon>
        <taxon>Pseudomonadota</taxon>
        <taxon>Alphaproteobacteria</taxon>
        <taxon>Hyphomicrobiales</taxon>
        <taxon>Nitrobacteraceae</taxon>
        <taxon>Rhodopseudomonas</taxon>
    </lineage>
</organism>
<accession>Q216U4</accession>
<dbReference type="EMBL" id="CP000301">
    <property type="protein sequence ID" value="ABD87592.1"/>
    <property type="molecule type" value="Genomic_DNA"/>
</dbReference>
<dbReference type="InterPro" id="IPR006143">
    <property type="entry name" value="RND_pump_MFP"/>
</dbReference>
<feature type="coiled-coil region" evidence="4">
    <location>
        <begin position="193"/>
        <end position="243"/>
    </location>
</feature>